<accession>A0A133L196</accession>
<comment type="caution">
    <text evidence="1">The sequence shown here is derived from an EMBL/GenBank/DDBJ whole genome shotgun (WGS) entry which is preliminary data.</text>
</comment>
<gene>
    <name evidence="1" type="ORF">HMPREF3213_00400</name>
</gene>
<dbReference type="PATRIC" id="fig|1398.22.peg.396"/>
<protein>
    <submittedName>
        <fullName evidence="1">Uncharacterized protein</fullName>
    </submittedName>
</protein>
<evidence type="ECO:0000313" key="1">
    <source>
        <dbReference type="EMBL" id="KWZ85596.1"/>
    </source>
</evidence>
<evidence type="ECO:0000313" key="2">
    <source>
        <dbReference type="Proteomes" id="UP000070376"/>
    </source>
</evidence>
<sequence length="51" mass="6159">MQQLCFHFSNKIICNYGHGCPHLSIVTARMMKNQHRKRFHFENFIFSFSIL</sequence>
<reference evidence="2" key="1">
    <citation type="submission" date="2016-01" db="EMBL/GenBank/DDBJ databases">
        <authorList>
            <person name="Mitreva M."/>
            <person name="Pepin K.H."/>
            <person name="Mihindukulasuriya K.A."/>
            <person name="Fulton R."/>
            <person name="Fronick C."/>
            <person name="O'Laughlin M."/>
            <person name="Miner T."/>
            <person name="Herter B."/>
            <person name="Rosa B.A."/>
            <person name="Cordes M."/>
            <person name="Tomlinson C."/>
            <person name="Wollam A."/>
            <person name="Palsikar V.B."/>
            <person name="Mardis E.R."/>
            <person name="Wilson R.K."/>
        </authorList>
    </citation>
    <scope>NUCLEOTIDE SEQUENCE [LARGE SCALE GENOMIC DNA]</scope>
    <source>
        <strain evidence="2">GED7749B</strain>
    </source>
</reference>
<dbReference type="EMBL" id="LRPN01000015">
    <property type="protein sequence ID" value="KWZ85596.1"/>
    <property type="molecule type" value="Genomic_DNA"/>
</dbReference>
<dbReference type="AlphaFoldDB" id="A0A133L196"/>
<dbReference type="Proteomes" id="UP000070376">
    <property type="component" value="Unassembled WGS sequence"/>
</dbReference>
<name>A0A133L196_HEYCO</name>
<proteinExistence type="predicted"/>
<organism evidence="1 2">
    <name type="scientific">Heyndrickxia coagulans</name>
    <name type="common">Weizmannia coagulans</name>
    <dbReference type="NCBI Taxonomy" id="1398"/>
    <lineage>
        <taxon>Bacteria</taxon>
        <taxon>Bacillati</taxon>
        <taxon>Bacillota</taxon>
        <taxon>Bacilli</taxon>
        <taxon>Bacillales</taxon>
        <taxon>Bacillaceae</taxon>
        <taxon>Heyndrickxia</taxon>
    </lineage>
</organism>